<dbReference type="Pfam" id="PF04552">
    <property type="entry name" value="Sigma54_DBD"/>
    <property type="match status" value="1"/>
</dbReference>
<dbReference type="PIRSF" id="PIRSF000774">
    <property type="entry name" value="RpoN"/>
    <property type="match status" value="1"/>
</dbReference>
<dbReference type="Proteomes" id="UP000886110">
    <property type="component" value="Unassembled WGS sequence"/>
</dbReference>
<dbReference type="EMBL" id="DRTB01000227">
    <property type="protein sequence ID" value="HHE05017.1"/>
    <property type="molecule type" value="Genomic_DNA"/>
</dbReference>
<dbReference type="PRINTS" id="PR00045">
    <property type="entry name" value="SIGMA54FCT"/>
</dbReference>
<dbReference type="NCBIfam" id="NF009118">
    <property type="entry name" value="PRK12469.1"/>
    <property type="match status" value="1"/>
</dbReference>
<dbReference type="InterPro" id="IPR007046">
    <property type="entry name" value="RNA_pol_sigma_54_core-bd"/>
</dbReference>
<evidence type="ECO:0000256" key="5">
    <source>
        <dbReference type="ARBA" id="ARBA00023015"/>
    </source>
</evidence>
<dbReference type="InterPro" id="IPR038709">
    <property type="entry name" value="RpoN_core-bd_sf"/>
</dbReference>
<keyword evidence="6" id="KW-0731">Sigma factor</keyword>
<dbReference type="GO" id="GO:0003677">
    <property type="term" value="F:DNA binding"/>
    <property type="evidence" value="ECO:0007669"/>
    <property type="project" value="UniProtKB-KW"/>
</dbReference>
<comment type="similarity">
    <text evidence="1">Belongs to the sigma-54 factor family.</text>
</comment>
<accession>A0A7C5DCA4</accession>
<dbReference type="AlphaFoldDB" id="A0A7C5DCA4"/>
<name>A0A7C5DCA4_UNCW3</name>
<dbReference type="Gene3D" id="1.10.10.1330">
    <property type="entry name" value="RNA polymerase sigma-54 factor, core-binding domain"/>
    <property type="match status" value="1"/>
</dbReference>
<organism evidence="11">
    <name type="scientific">candidate division WOR-3 bacterium</name>
    <dbReference type="NCBI Taxonomy" id="2052148"/>
    <lineage>
        <taxon>Bacteria</taxon>
        <taxon>Bacteria division WOR-3</taxon>
    </lineage>
</organism>
<keyword evidence="8" id="KW-0804">Transcription</keyword>
<reference evidence="11" key="1">
    <citation type="journal article" date="2020" name="mSystems">
        <title>Genome- and Community-Level Interaction Insights into Carbon Utilization and Element Cycling Functions of Hydrothermarchaeota in Hydrothermal Sediment.</title>
        <authorList>
            <person name="Zhou Z."/>
            <person name="Liu Y."/>
            <person name="Xu W."/>
            <person name="Pan J."/>
            <person name="Luo Z.H."/>
            <person name="Li M."/>
        </authorList>
    </citation>
    <scope>NUCLEOTIDE SEQUENCE [LARGE SCALE GENOMIC DNA]</scope>
    <source>
        <strain evidence="11">HyVt-74</strain>
    </source>
</reference>
<feature type="domain" description="RNA polymerase sigma factor 54 DNA-binding" evidence="9">
    <location>
        <begin position="321"/>
        <end position="478"/>
    </location>
</feature>
<keyword evidence="4" id="KW-0548">Nucleotidyltransferase</keyword>
<dbReference type="GO" id="GO:0000428">
    <property type="term" value="C:DNA-directed RNA polymerase complex"/>
    <property type="evidence" value="ECO:0007669"/>
    <property type="project" value="UniProtKB-KW"/>
</dbReference>
<gene>
    <name evidence="11" type="primary">rpoN</name>
    <name evidence="11" type="ORF">ENL19_03020</name>
</gene>
<dbReference type="PANTHER" id="PTHR32248:SF4">
    <property type="entry name" value="RNA POLYMERASE SIGMA-54 FACTOR"/>
    <property type="match status" value="1"/>
</dbReference>
<dbReference type="PROSITE" id="PS50044">
    <property type="entry name" value="SIGMA54_3"/>
    <property type="match status" value="1"/>
</dbReference>
<dbReference type="GO" id="GO:0006352">
    <property type="term" value="P:DNA-templated transcription initiation"/>
    <property type="evidence" value="ECO:0007669"/>
    <property type="project" value="InterPro"/>
</dbReference>
<dbReference type="GO" id="GO:0016779">
    <property type="term" value="F:nucleotidyltransferase activity"/>
    <property type="evidence" value="ECO:0007669"/>
    <property type="project" value="UniProtKB-KW"/>
</dbReference>
<evidence type="ECO:0000256" key="4">
    <source>
        <dbReference type="ARBA" id="ARBA00022695"/>
    </source>
</evidence>
<keyword evidence="5" id="KW-0805">Transcription regulation</keyword>
<dbReference type="Pfam" id="PF00309">
    <property type="entry name" value="Sigma54_AID"/>
    <property type="match status" value="1"/>
</dbReference>
<dbReference type="PROSITE" id="PS00718">
    <property type="entry name" value="SIGMA54_2"/>
    <property type="match status" value="1"/>
</dbReference>
<evidence type="ECO:0000256" key="2">
    <source>
        <dbReference type="ARBA" id="ARBA00022478"/>
    </source>
</evidence>
<keyword evidence="3" id="KW-0808">Transferase</keyword>
<evidence type="ECO:0000259" key="10">
    <source>
        <dbReference type="Pfam" id="PF04963"/>
    </source>
</evidence>
<dbReference type="Gene3D" id="1.10.10.60">
    <property type="entry name" value="Homeodomain-like"/>
    <property type="match status" value="1"/>
</dbReference>
<dbReference type="PROSITE" id="PS00717">
    <property type="entry name" value="SIGMA54_1"/>
    <property type="match status" value="1"/>
</dbReference>
<dbReference type="InterPro" id="IPR007634">
    <property type="entry name" value="RNA_pol_sigma_54_DNA-bd"/>
</dbReference>
<dbReference type="InterPro" id="IPR000394">
    <property type="entry name" value="RNA_pol_sigma_54"/>
</dbReference>
<evidence type="ECO:0000256" key="1">
    <source>
        <dbReference type="ARBA" id="ARBA00008798"/>
    </source>
</evidence>
<evidence type="ECO:0000256" key="6">
    <source>
        <dbReference type="ARBA" id="ARBA00023082"/>
    </source>
</evidence>
<comment type="caution">
    <text evidence="11">The sequence shown here is derived from an EMBL/GenBank/DDBJ whole genome shotgun (WGS) entry which is preliminary data.</text>
</comment>
<dbReference type="PANTHER" id="PTHR32248">
    <property type="entry name" value="RNA POLYMERASE SIGMA-54 FACTOR"/>
    <property type="match status" value="1"/>
</dbReference>
<evidence type="ECO:0000256" key="3">
    <source>
        <dbReference type="ARBA" id="ARBA00022679"/>
    </source>
</evidence>
<protein>
    <submittedName>
        <fullName evidence="11">RNA polymerase sigma-54 factor</fullName>
    </submittedName>
</protein>
<evidence type="ECO:0000256" key="7">
    <source>
        <dbReference type="ARBA" id="ARBA00023125"/>
    </source>
</evidence>
<proteinExistence type="inferred from homology"/>
<evidence type="ECO:0000313" key="11">
    <source>
        <dbReference type="EMBL" id="HHE05017.1"/>
    </source>
</evidence>
<feature type="domain" description="RNA polymerase sigma factor 54 core-binding" evidence="10">
    <location>
        <begin position="117"/>
        <end position="306"/>
    </location>
</feature>
<sequence length="478" mass="55512">MGLQIKPELNLKQTQKLVMTPQLQQAIKMLQLSTIELQNAIEQELMENPALEVDEEKNQNEISLDNAEILKVDDQESSDPEEMGFDDNEYFEEYFIEKNAQIGKSEDTEDTKRKFLEGAVARDETLQEYLVSQLSMMDVDAQLKELATILISYIDPMGYLSLSIDELSKEIGIPEKKLLEALKLVQSLDPPGVGARNIKECLLLQLENLNEYPELLSLSKRIIEESLNDLKLHRVGEIARRYKVSVSIIERAIEIISRLEPYPGRQFYSGDINYIIPDVIVEKREGNWEVITNDIAIPRLRVNRYYESLLRNKNTDKRTRDFIAEKVQRAKSFINSIQQRESTLVRVMKAILEEQKEFFEKGPKYIKPLTLRDIARKLDLHESTISRVTSSKYVQTPSGVFRLKYFFSNQIKSTNREQYSSRSIKEMIKEIIEEYDGKLHLSDQKIADILAERGIKIARRTVAKYRKDLNILPSNLRR</sequence>
<dbReference type="GO" id="GO:0016987">
    <property type="term" value="F:sigma factor activity"/>
    <property type="evidence" value="ECO:0007669"/>
    <property type="project" value="UniProtKB-KW"/>
</dbReference>
<dbReference type="Pfam" id="PF04963">
    <property type="entry name" value="Sigma54_CBD"/>
    <property type="match status" value="1"/>
</dbReference>
<evidence type="ECO:0000259" key="9">
    <source>
        <dbReference type="Pfam" id="PF04552"/>
    </source>
</evidence>
<evidence type="ECO:0000256" key="8">
    <source>
        <dbReference type="ARBA" id="ARBA00023163"/>
    </source>
</evidence>
<keyword evidence="2" id="KW-0240">DNA-directed RNA polymerase</keyword>
<dbReference type="GO" id="GO:0001216">
    <property type="term" value="F:DNA-binding transcription activator activity"/>
    <property type="evidence" value="ECO:0007669"/>
    <property type="project" value="InterPro"/>
</dbReference>
<dbReference type="NCBIfam" id="TIGR02395">
    <property type="entry name" value="rpoN_sigma"/>
    <property type="match status" value="1"/>
</dbReference>
<keyword evidence="7" id="KW-0238">DNA-binding</keyword>